<sequence>MPLIHAFSFEEMYTPEFSDSFQQNTGSFQELAREDSPVEVVVTSPSKTKKPTRARQKRTIQSDDAPQQIAKQESGASEEDYFEMALMDYQAEIKATFKYRHCWEIFKNSPEWMKTRYAAKKKGSRGSRASGSSSMNDIALARLMVTEMISQEKKQREAFLEIKRREVECRERELRNQKYKKRQDDIRFYLLLYDHLTRDAQLAMKELRAEIKAKYELPY</sequence>
<feature type="compositionally biased region" description="Basic residues" evidence="1">
    <location>
        <begin position="47"/>
        <end position="58"/>
    </location>
</feature>
<evidence type="ECO:0008006" key="3">
    <source>
        <dbReference type="Google" id="ProtNLM"/>
    </source>
</evidence>
<dbReference type="AlphaFoldDB" id="A0A699HLN4"/>
<protein>
    <recommendedName>
        <fullName evidence="3">No apical meristem-associated C-terminal domain-containing protein</fullName>
    </recommendedName>
</protein>
<accession>A0A699HLN4</accession>
<name>A0A699HLN4_TANCI</name>
<organism evidence="2">
    <name type="scientific">Tanacetum cinerariifolium</name>
    <name type="common">Dalmatian daisy</name>
    <name type="synonym">Chrysanthemum cinerariifolium</name>
    <dbReference type="NCBI Taxonomy" id="118510"/>
    <lineage>
        <taxon>Eukaryota</taxon>
        <taxon>Viridiplantae</taxon>
        <taxon>Streptophyta</taxon>
        <taxon>Embryophyta</taxon>
        <taxon>Tracheophyta</taxon>
        <taxon>Spermatophyta</taxon>
        <taxon>Magnoliopsida</taxon>
        <taxon>eudicotyledons</taxon>
        <taxon>Gunneridae</taxon>
        <taxon>Pentapetalae</taxon>
        <taxon>asterids</taxon>
        <taxon>campanulids</taxon>
        <taxon>Asterales</taxon>
        <taxon>Asteraceae</taxon>
        <taxon>Asteroideae</taxon>
        <taxon>Anthemideae</taxon>
        <taxon>Anthemidinae</taxon>
        <taxon>Tanacetum</taxon>
    </lineage>
</organism>
<dbReference type="EMBL" id="BKCJ010168367">
    <property type="protein sequence ID" value="GEY31440.1"/>
    <property type="molecule type" value="Genomic_DNA"/>
</dbReference>
<proteinExistence type="predicted"/>
<reference evidence="2" key="1">
    <citation type="journal article" date="2019" name="Sci. Rep.">
        <title>Draft genome of Tanacetum cinerariifolium, the natural source of mosquito coil.</title>
        <authorList>
            <person name="Yamashiro T."/>
            <person name="Shiraishi A."/>
            <person name="Satake H."/>
            <person name="Nakayama K."/>
        </authorList>
    </citation>
    <scope>NUCLEOTIDE SEQUENCE</scope>
</reference>
<evidence type="ECO:0000313" key="2">
    <source>
        <dbReference type="EMBL" id="GEY31440.1"/>
    </source>
</evidence>
<evidence type="ECO:0000256" key="1">
    <source>
        <dbReference type="SAM" id="MobiDB-lite"/>
    </source>
</evidence>
<comment type="caution">
    <text evidence="2">The sequence shown here is derived from an EMBL/GenBank/DDBJ whole genome shotgun (WGS) entry which is preliminary data.</text>
</comment>
<feature type="region of interest" description="Disordered" evidence="1">
    <location>
        <begin position="20"/>
        <end position="76"/>
    </location>
</feature>
<gene>
    <name evidence="2" type="ORF">Tci_403414</name>
</gene>
<feature type="compositionally biased region" description="Polar residues" evidence="1">
    <location>
        <begin position="62"/>
        <end position="75"/>
    </location>
</feature>